<evidence type="ECO:0008006" key="4">
    <source>
        <dbReference type="Google" id="ProtNLM"/>
    </source>
</evidence>
<evidence type="ECO:0000313" key="2">
    <source>
        <dbReference type="EMBL" id="MBW8183478.1"/>
    </source>
</evidence>
<dbReference type="Proteomes" id="UP001195963">
    <property type="component" value="Unassembled WGS sequence"/>
</dbReference>
<gene>
    <name evidence="2" type="ORF">K0625_07340</name>
</gene>
<organism evidence="2 3">
    <name type="scientific">Shewanella nanhaiensis</name>
    <dbReference type="NCBI Taxonomy" id="2864872"/>
    <lineage>
        <taxon>Bacteria</taxon>
        <taxon>Pseudomonadati</taxon>
        <taxon>Pseudomonadota</taxon>
        <taxon>Gammaproteobacteria</taxon>
        <taxon>Alteromonadales</taxon>
        <taxon>Shewanellaceae</taxon>
        <taxon>Shewanella</taxon>
    </lineage>
</organism>
<feature type="chain" id="PRO_5045876219" description="TRL-like family protein" evidence="1">
    <location>
        <begin position="19"/>
        <end position="113"/>
    </location>
</feature>
<sequence length="113" mass="12321">MKLLTLAILLIFSTTCHSGSIGFGTVVGVKQYDLGENKTVTIYLSPNATSVNESCVNNGIVFGHITPSKHDEATMNRMFSLATAAYMSDKRLRLHSNTNSCEVDFVALQESVF</sequence>
<accession>A0ABS7E2A4</accession>
<evidence type="ECO:0000256" key="1">
    <source>
        <dbReference type="SAM" id="SignalP"/>
    </source>
</evidence>
<evidence type="ECO:0000313" key="3">
    <source>
        <dbReference type="Proteomes" id="UP001195963"/>
    </source>
</evidence>
<keyword evidence="3" id="KW-1185">Reference proteome</keyword>
<dbReference type="EMBL" id="JAHZST010000004">
    <property type="protein sequence ID" value="MBW8183478.1"/>
    <property type="molecule type" value="Genomic_DNA"/>
</dbReference>
<protein>
    <recommendedName>
        <fullName evidence="4">TRL-like family protein</fullName>
    </recommendedName>
</protein>
<keyword evidence="1" id="KW-0732">Signal</keyword>
<proteinExistence type="predicted"/>
<dbReference type="RefSeq" id="WP_220109096.1">
    <property type="nucleotide sequence ID" value="NZ_JAHZST010000004.1"/>
</dbReference>
<name>A0ABS7E2A4_9GAMM</name>
<comment type="caution">
    <text evidence="2">The sequence shown here is derived from an EMBL/GenBank/DDBJ whole genome shotgun (WGS) entry which is preliminary data.</text>
</comment>
<reference evidence="2 3" key="1">
    <citation type="submission" date="2021-07" db="EMBL/GenBank/DDBJ databases">
        <title>Shewanella sp. nov, isolated from SCS.</title>
        <authorList>
            <person name="Cao W.R."/>
        </authorList>
    </citation>
    <scope>NUCLEOTIDE SEQUENCE [LARGE SCALE GENOMIC DNA]</scope>
    <source>
        <strain evidence="2 3">NR704-98</strain>
    </source>
</reference>
<feature type="signal peptide" evidence="1">
    <location>
        <begin position="1"/>
        <end position="18"/>
    </location>
</feature>